<name>A0AAE1UPR6_9EUCA</name>
<evidence type="ECO:0000313" key="1">
    <source>
        <dbReference type="EMBL" id="KAK4325744.1"/>
    </source>
</evidence>
<dbReference type="AlphaFoldDB" id="A0AAE1UPR6"/>
<accession>A0AAE1UPR6</accession>
<comment type="caution">
    <text evidence="1">The sequence shown here is derived from an EMBL/GenBank/DDBJ whole genome shotgun (WGS) entry which is preliminary data.</text>
</comment>
<dbReference type="EMBL" id="JAWZYT010000264">
    <property type="protein sequence ID" value="KAK4325744.1"/>
    <property type="molecule type" value="Genomic_DNA"/>
</dbReference>
<organism evidence="1 2">
    <name type="scientific">Petrolisthes manimaculis</name>
    <dbReference type="NCBI Taxonomy" id="1843537"/>
    <lineage>
        <taxon>Eukaryota</taxon>
        <taxon>Metazoa</taxon>
        <taxon>Ecdysozoa</taxon>
        <taxon>Arthropoda</taxon>
        <taxon>Crustacea</taxon>
        <taxon>Multicrustacea</taxon>
        <taxon>Malacostraca</taxon>
        <taxon>Eumalacostraca</taxon>
        <taxon>Eucarida</taxon>
        <taxon>Decapoda</taxon>
        <taxon>Pleocyemata</taxon>
        <taxon>Anomura</taxon>
        <taxon>Galatheoidea</taxon>
        <taxon>Porcellanidae</taxon>
        <taxon>Petrolisthes</taxon>
    </lineage>
</organism>
<evidence type="ECO:0000313" key="2">
    <source>
        <dbReference type="Proteomes" id="UP001292094"/>
    </source>
</evidence>
<gene>
    <name evidence="1" type="ORF">Pmani_003687</name>
</gene>
<keyword evidence="2" id="KW-1185">Reference proteome</keyword>
<protein>
    <submittedName>
        <fullName evidence="1">Uncharacterized protein</fullName>
    </submittedName>
</protein>
<sequence>MVYKSLIRSKIDYGVQVYGSTSEATLRSLDVFQNVCLRLCLGALRCTRVERMEVETNIPPLRIRRDHLLISYGITTNRKRSLAIPACGILLQWEHLLHGALESVAVRLHFLCQALGYDLSSGDRLIVLNIAPWESSPTDIITHWLPTAKSQAPEVELVPPPLQLLSKPAACRRRCQACLQLLPGANPR</sequence>
<proteinExistence type="predicted"/>
<reference evidence="1" key="1">
    <citation type="submission" date="2023-11" db="EMBL/GenBank/DDBJ databases">
        <title>Genome assemblies of two species of porcelain crab, Petrolisthes cinctipes and Petrolisthes manimaculis (Anomura: Porcellanidae).</title>
        <authorList>
            <person name="Angst P."/>
        </authorList>
    </citation>
    <scope>NUCLEOTIDE SEQUENCE</scope>
    <source>
        <strain evidence="1">PB745_02</strain>
        <tissue evidence="1">Gill</tissue>
    </source>
</reference>
<dbReference type="Proteomes" id="UP001292094">
    <property type="component" value="Unassembled WGS sequence"/>
</dbReference>